<dbReference type="EMBL" id="JBHSGF010000001">
    <property type="protein sequence ID" value="MFC4553942.1"/>
    <property type="molecule type" value="Genomic_DNA"/>
</dbReference>
<proteinExistence type="predicted"/>
<keyword evidence="3" id="KW-1185">Reference proteome</keyword>
<dbReference type="Proteomes" id="UP001595955">
    <property type="component" value="Unassembled WGS sequence"/>
</dbReference>
<reference evidence="3" key="1">
    <citation type="journal article" date="2019" name="Int. J. Syst. Evol. Microbiol.">
        <title>The Global Catalogue of Microorganisms (GCM) 10K type strain sequencing project: providing services to taxonomists for standard genome sequencing and annotation.</title>
        <authorList>
            <consortium name="The Broad Institute Genomics Platform"/>
            <consortium name="The Broad Institute Genome Sequencing Center for Infectious Disease"/>
            <person name="Wu L."/>
            <person name="Ma J."/>
        </authorList>
    </citation>
    <scope>NUCLEOTIDE SEQUENCE [LARGE SCALE GENOMIC DNA]</scope>
    <source>
        <strain evidence="3">JCM 3369</strain>
    </source>
</reference>
<evidence type="ECO:0000313" key="2">
    <source>
        <dbReference type="EMBL" id="MFC4553942.1"/>
    </source>
</evidence>
<dbReference type="RefSeq" id="WP_122823164.1">
    <property type="nucleotide sequence ID" value="NZ_CP033325.1"/>
</dbReference>
<accession>A0ABV9D5Q8</accession>
<gene>
    <name evidence="2" type="ORF">ACFO3F_01655</name>
</gene>
<name>A0ABV9D5Q8_9MICO</name>
<evidence type="ECO:0000256" key="1">
    <source>
        <dbReference type="SAM" id="MobiDB-lite"/>
    </source>
</evidence>
<feature type="region of interest" description="Disordered" evidence="1">
    <location>
        <begin position="132"/>
        <end position="198"/>
    </location>
</feature>
<evidence type="ECO:0000313" key="3">
    <source>
        <dbReference type="Proteomes" id="UP001595955"/>
    </source>
</evidence>
<comment type="caution">
    <text evidence="2">The sequence shown here is derived from an EMBL/GenBank/DDBJ whole genome shotgun (WGS) entry which is preliminary data.</text>
</comment>
<protein>
    <submittedName>
        <fullName evidence="2">Uncharacterized protein</fullName>
    </submittedName>
</protein>
<feature type="compositionally biased region" description="Low complexity" evidence="1">
    <location>
        <begin position="152"/>
        <end position="165"/>
    </location>
</feature>
<sequence>MTAGNDGVIIDQDAVAAAAGRLPIDRGQTAASSAAALPSGQLFGNSPAGRSLAEVWTLAADHHRTVTAQLREDLLTLRDALTVVLGNTAEAEADAAAQYARATEQYATVAEQRSSELMTSTDEFITANESEVAEELAAERTESTMQADLTQPAQSGPAGPPDAGAPAGGEPGGPSSDGPPGPGAARPAPPTGGNGPYG</sequence>
<feature type="compositionally biased region" description="Pro residues" evidence="1">
    <location>
        <begin position="177"/>
        <end position="190"/>
    </location>
</feature>
<organism evidence="2 3">
    <name type="scientific">Georgenia faecalis</name>
    <dbReference type="NCBI Taxonomy" id="2483799"/>
    <lineage>
        <taxon>Bacteria</taxon>
        <taxon>Bacillati</taxon>
        <taxon>Actinomycetota</taxon>
        <taxon>Actinomycetes</taxon>
        <taxon>Micrococcales</taxon>
        <taxon>Bogoriellaceae</taxon>
        <taxon>Georgenia</taxon>
    </lineage>
</organism>